<evidence type="ECO:0000313" key="3">
    <source>
        <dbReference type="EMBL" id="ABX34583.1"/>
    </source>
</evidence>
<protein>
    <recommendedName>
        <fullName evidence="5">Portal protein</fullName>
    </recommendedName>
</protein>
<feature type="region of interest" description="Disordered" evidence="2">
    <location>
        <begin position="616"/>
        <end position="636"/>
    </location>
</feature>
<dbReference type="KEGG" id="dac:Daci_1943"/>
<feature type="coiled-coil region" evidence="1">
    <location>
        <begin position="178"/>
        <end position="208"/>
    </location>
</feature>
<name>A9BYP0_DELAS</name>
<dbReference type="eggNOG" id="COG3064">
    <property type="taxonomic scope" value="Bacteria"/>
</dbReference>
<evidence type="ECO:0000313" key="4">
    <source>
        <dbReference type="Proteomes" id="UP000000784"/>
    </source>
</evidence>
<organism evidence="3 4">
    <name type="scientific">Delftia acidovorans (strain DSM 14801 / SPH-1)</name>
    <dbReference type="NCBI Taxonomy" id="398578"/>
    <lineage>
        <taxon>Bacteria</taxon>
        <taxon>Pseudomonadati</taxon>
        <taxon>Pseudomonadota</taxon>
        <taxon>Betaproteobacteria</taxon>
        <taxon>Burkholderiales</taxon>
        <taxon>Comamonadaceae</taxon>
        <taxon>Delftia</taxon>
    </lineage>
</organism>
<gene>
    <name evidence="3" type="ordered locus">Daci_1943</name>
</gene>
<dbReference type="Proteomes" id="UP000000784">
    <property type="component" value="Chromosome"/>
</dbReference>
<dbReference type="STRING" id="398578.Daci_1943"/>
<dbReference type="InterPro" id="IPR056909">
    <property type="entry name" value="SU10_portal"/>
</dbReference>
<dbReference type="HOGENOM" id="CLU_018332_0_0_4"/>
<accession>A9BYP0</accession>
<sequence>MAKRMTEDELRALTDSEMRLAVGYWSGKLANQRMKAMVYYLGEAKLDLSPPEVDGRSSVVSPDVRNTIESMLPQLMVKFCGGDTVVEFEPTKQGDEEMAEQATDYLNYLLFVRNHGERVVYNWMKDALLSKNGIVKVWWDTRWDETREEYEGLHDVELAQLMDDEEVEVTEQKSYPDEEDAEQRMKALEKLQEQLDQALDAAQQGNQQAAQAIPQIQGQMQQIQATPPKMLWDVVCKRVKKGGRVRVENVPPEEFLISRKAKSIEDASFVGHRVARTISELKSMGYKNVDDITSDDQAASLNMERIERLSWDDEMAYLQMDNVQSMDTSQRQIWVTECYLRCDYDGDGIAELRKVVRAGNQILENEVCDVAPFVSITPVPMPHKFFGLSVADLALEGQRINTILLRNQLDNNNLEVNGRYFAVEGQVNLDDLLTSRPGGVVRMKSAGMAGRLDQGAGNSGLNLQMMEYMKGFQEDSTGWTRYNQGSDGDSLNQTATGVNQIVNRADMRLDLIARNYADGFRELFRLMLKLCSQYQQTEDMVKLRGKWVPVSPREWRRGFNATINVGLGTGSKDQLVQQLMMIGQQQTLGLQIGTATPKNVYETQAQLTKAVGFKSPDKFFVDPSTQPPKPPQPDPAQIQAQVETMKAQLKAQTDQQSKAAELQLERERMAMQAEVDRNRQEAEAQQQQLKMSMERELEQFKVQAQMQLAELKARLEQETALQVAHMNNEAKLIAAQMQAKAPATQEMDNAADAALGDDVGTGS</sequence>
<feature type="compositionally biased region" description="Pro residues" evidence="2">
    <location>
        <begin position="625"/>
        <end position="634"/>
    </location>
</feature>
<evidence type="ECO:0008006" key="5">
    <source>
        <dbReference type="Google" id="ProtNLM"/>
    </source>
</evidence>
<keyword evidence="4" id="KW-1185">Reference proteome</keyword>
<evidence type="ECO:0000256" key="2">
    <source>
        <dbReference type="SAM" id="MobiDB-lite"/>
    </source>
</evidence>
<dbReference type="Pfam" id="PF23899">
    <property type="entry name" value="SU10_portal"/>
    <property type="match status" value="1"/>
</dbReference>
<dbReference type="AlphaFoldDB" id="A9BYP0"/>
<feature type="region of interest" description="Disordered" evidence="2">
    <location>
        <begin position="743"/>
        <end position="763"/>
    </location>
</feature>
<keyword evidence="1" id="KW-0175">Coiled coil</keyword>
<dbReference type="EMBL" id="CP000884">
    <property type="protein sequence ID" value="ABX34583.1"/>
    <property type="molecule type" value="Genomic_DNA"/>
</dbReference>
<evidence type="ECO:0000256" key="1">
    <source>
        <dbReference type="SAM" id="Coils"/>
    </source>
</evidence>
<reference evidence="3 4" key="1">
    <citation type="journal article" date="2004" name="Appl. Environ. Microbiol.">
        <title>Mineralization of individual congeners of linear alkylbenzenesulfonate by defined pairs of heterotrophic bacteria.</title>
        <authorList>
            <person name="Schleheck D."/>
            <person name="Knepper T.P."/>
            <person name="Fischer K."/>
            <person name="Cook A.M."/>
        </authorList>
    </citation>
    <scope>NUCLEOTIDE SEQUENCE [LARGE SCALE GENOMIC DNA]</scope>
    <source>
        <strain evidence="4">DSM 14801 / SPH-1</strain>
    </source>
</reference>
<reference evidence="4" key="2">
    <citation type="submission" date="2007-11" db="EMBL/GenBank/DDBJ databases">
        <title>Complete sequence of Delftia acidovorans DSM 14801 / SPH-1.</title>
        <authorList>
            <person name="Copeland A."/>
            <person name="Lucas S."/>
            <person name="Lapidus A."/>
            <person name="Barry K."/>
            <person name="Glavina del Rio T."/>
            <person name="Dalin E."/>
            <person name="Tice H."/>
            <person name="Pitluck S."/>
            <person name="Lowry S."/>
            <person name="Clum A."/>
            <person name="Schmutz J."/>
            <person name="Larimer F."/>
            <person name="Land M."/>
            <person name="Hauser L."/>
            <person name="Kyrpides N."/>
            <person name="Kim E."/>
            <person name="Schleheck D."/>
            <person name="Richardson P."/>
        </authorList>
    </citation>
    <scope>NUCLEOTIDE SEQUENCE [LARGE SCALE GENOMIC DNA]</scope>
    <source>
        <strain evidence="4">DSM 14801 / SPH-1</strain>
    </source>
</reference>
<feature type="coiled-coil region" evidence="1">
    <location>
        <begin position="661"/>
        <end position="721"/>
    </location>
</feature>
<proteinExistence type="predicted"/>